<protein>
    <submittedName>
        <fullName evidence="1">Uncharacterized protein</fullName>
    </submittedName>
</protein>
<gene>
    <name evidence="1" type="ORF">FB475_0415</name>
</gene>
<dbReference type="Proteomes" id="UP000316298">
    <property type="component" value="Unassembled WGS sequence"/>
</dbReference>
<dbReference type="EMBL" id="VFMM01000001">
    <property type="protein sequence ID" value="TQJ16322.1"/>
    <property type="molecule type" value="Genomic_DNA"/>
</dbReference>
<organism evidence="1 2">
    <name type="scientific">Kribbella jejuensis</name>
    <dbReference type="NCBI Taxonomy" id="236068"/>
    <lineage>
        <taxon>Bacteria</taxon>
        <taxon>Bacillati</taxon>
        <taxon>Actinomycetota</taxon>
        <taxon>Actinomycetes</taxon>
        <taxon>Propionibacteriales</taxon>
        <taxon>Kribbellaceae</taxon>
        <taxon>Kribbella</taxon>
    </lineage>
</organism>
<comment type="caution">
    <text evidence="1">The sequence shown here is derived from an EMBL/GenBank/DDBJ whole genome shotgun (WGS) entry which is preliminary data.</text>
</comment>
<dbReference type="RefSeq" id="WP_141851984.1">
    <property type="nucleotide sequence ID" value="NZ_BAAAKA010000047.1"/>
</dbReference>
<sequence length="159" mass="17280">MSVVESVFVATEETPAQVAAWLVGVARCEVTAAEGSLIRLRMPATVHDGWYGVVVQPNGYVEVDPEPDDVQAMDPYDIEIQLRGGRDEAALRAEAGLLFAALVHDRADLPMLLVHDLAILVAAHMPGVGTRSFDWPTTPDGPDIAVWRGWAVERRSHGE</sequence>
<dbReference type="AlphaFoldDB" id="A0A542ELV0"/>
<reference evidence="1 2" key="1">
    <citation type="submission" date="2019-06" db="EMBL/GenBank/DDBJ databases">
        <title>Sequencing the genomes of 1000 actinobacteria strains.</title>
        <authorList>
            <person name="Klenk H.-P."/>
        </authorList>
    </citation>
    <scope>NUCLEOTIDE SEQUENCE [LARGE SCALE GENOMIC DNA]</scope>
    <source>
        <strain evidence="1 2">DSM 17305</strain>
    </source>
</reference>
<dbReference type="OrthoDB" id="3825408at2"/>
<keyword evidence="2" id="KW-1185">Reference proteome</keyword>
<evidence type="ECO:0000313" key="2">
    <source>
        <dbReference type="Proteomes" id="UP000316298"/>
    </source>
</evidence>
<accession>A0A542ELV0</accession>
<evidence type="ECO:0000313" key="1">
    <source>
        <dbReference type="EMBL" id="TQJ16322.1"/>
    </source>
</evidence>
<name>A0A542ELV0_9ACTN</name>
<proteinExistence type="predicted"/>